<feature type="signal peptide" evidence="1">
    <location>
        <begin position="1"/>
        <end position="19"/>
    </location>
</feature>
<feature type="chain" id="PRO_5020198931" evidence="1">
    <location>
        <begin position="20"/>
        <end position="417"/>
    </location>
</feature>
<keyword evidence="1" id="KW-0732">Signal</keyword>
<dbReference type="RefSeq" id="WP_133757714.1">
    <property type="nucleotide sequence ID" value="NZ_SOBW01000008.1"/>
</dbReference>
<accession>A0A4R7PXJ3</accession>
<evidence type="ECO:0000259" key="2">
    <source>
        <dbReference type="Pfam" id="PF13372"/>
    </source>
</evidence>
<evidence type="ECO:0000256" key="1">
    <source>
        <dbReference type="SAM" id="SignalP"/>
    </source>
</evidence>
<dbReference type="EMBL" id="SOBW01000008">
    <property type="protein sequence ID" value="TDU39648.1"/>
    <property type="molecule type" value="Genomic_DNA"/>
</dbReference>
<organism evidence="3 4">
    <name type="scientific">Gelidibacter sediminis</name>
    <dbReference type="NCBI Taxonomy" id="1608710"/>
    <lineage>
        <taxon>Bacteria</taxon>
        <taxon>Pseudomonadati</taxon>
        <taxon>Bacteroidota</taxon>
        <taxon>Flavobacteriia</taxon>
        <taxon>Flavobacteriales</taxon>
        <taxon>Flavobacteriaceae</taxon>
        <taxon>Gelidibacter</taxon>
    </lineage>
</organism>
<sequence length="417" mass="47077">MKKLVILACLGMLSLTTYAQEFGIDLQLRPRVEYRHGYKTLIPDAIDAATFVSQRSRLNLKYGRTTLNAFISLQNVRVWGDVSTLSATDANGTAIHEAWASFKLDSVLSFKMGRQEIIYDDSRIFGNVDWAQTGRSHDAFIATYQPNVNNRVDLGIALNEEDETLFKTDYNVNNYKAFQYVWYHTKFDNLNLSLLALNTGFTVNTDGNQEVDYNQTFGAYVTFGKNVFKADASAYYQTGKIADRDLNAFNVSGNLHYQVTSSLNLGIGAEYVSGTDMNSTDSEINSFNPLFGTNHKFNGWMDYFFVGNHINSVGLVDINLPIKYQQDKWTLQLIPHLFSSAATVVNLMGNEQDAYLGTEIDFSLGYKIANDIDFQLGYSHMFASDTMQLLKGGNNDNTNNWAWAMFVFKPKLFTHTK</sequence>
<dbReference type="Gene3D" id="2.40.160.100">
    <property type="match status" value="1"/>
</dbReference>
<dbReference type="InterPro" id="IPR025388">
    <property type="entry name" value="Alginate_export_dom"/>
</dbReference>
<dbReference type="AlphaFoldDB" id="A0A4R7PXJ3"/>
<dbReference type="InterPro" id="IPR053728">
    <property type="entry name" value="Alginate_Permeability_Chnl"/>
</dbReference>
<reference evidence="3 4" key="1">
    <citation type="submission" date="2019-03" db="EMBL/GenBank/DDBJ databases">
        <title>Genomic Encyclopedia of Archaeal and Bacterial Type Strains, Phase II (KMG-II): from individual species to whole genera.</title>
        <authorList>
            <person name="Goeker M."/>
        </authorList>
    </citation>
    <scope>NUCLEOTIDE SEQUENCE [LARGE SCALE GENOMIC DNA]</scope>
    <source>
        <strain evidence="3 4">DSM 28135</strain>
    </source>
</reference>
<feature type="domain" description="Alginate export" evidence="2">
    <location>
        <begin position="26"/>
        <end position="389"/>
    </location>
</feature>
<gene>
    <name evidence="3" type="ORF">BXY82_1678</name>
</gene>
<comment type="caution">
    <text evidence="3">The sequence shown here is derived from an EMBL/GenBank/DDBJ whole genome shotgun (WGS) entry which is preliminary data.</text>
</comment>
<protein>
    <submittedName>
        <fullName evidence="3">Alginate export protein</fullName>
    </submittedName>
</protein>
<evidence type="ECO:0000313" key="3">
    <source>
        <dbReference type="EMBL" id="TDU39648.1"/>
    </source>
</evidence>
<keyword evidence="4" id="KW-1185">Reference proteome</keyword>
<name>A0A4R7PXJ3_9FLAO</name>
<dbReference type="OrthoDB" id="1070463at2"/>
<proteinExistence type="predicted"/>
<dbReference type="Proteomes" id="UP000294689">
    <property type="component" value="Unassembled WGS sequence"/>
</dbReference>
<dbReference type="Pfam" id="PF13372">
    <property type="entry name" value="Alginate_exp"/>
    <property type="match status" value="1"/>
</dbReference>
<dbReference type="SUPFAM" id="SSF56935">
    <property type="entry name" value="Porins"/>
    <property type="match status" value="1"/>
</dbReference>
<evidence type="ECO:0000313" key="4">
    <source>
        <dbReference type="Proteomes" id="UP000294689"/>
    </source>
</evidence>